<dbReference type="GO" id="GO:0006310">
    <property type="term" value="P:DNA recombination"/>
    <property type="evidence" value="ECO:0007669"/>
    <property type="project" value="UniProtKB-KW"/>
</dbReference>
<evidence type="ECO:0000256" key="1">
    <source>
        <dbReference type="ARBA" id="ARBA00023172"/>
    </source>
</evidence>
<dbReference type="OrthoDB" id="441335at2759"/>
<name>A0A1Q9BWI0_SYMMI</name>
<reference evidence="3 4" key="1">
    <citation type="submission" date="2016-02" db="EMBL/GenBank/DDBJ databases">
        <title>Genome analysis of coral dinoflagellate symbionts highlights evolutionary adaptations to a symbiotic lifestyle.</title>
        <authorList>
            <person name="Aranda M."/>
            <person name="Li Y."/>
            <person name="Liew Y.J."/>
            <person name="Baumgarten S."/>
            <person name="Simakov O."/>
            <person name="Wilson M."/>
            <person name="Piel J."/>
            <person name="Ashoor H."/>
            <person name="Bougouffa S."/>
            <person name="Bajic V.B."/>
            <person name="Ryu T."/>
            <person name="Ravasi T."/>
            <person name="Bayer T."/>
            <person name="Micklem G."/>
            <person name="Kim H."/>
            <person name="Bhak J."/>
            <person name="Lajeunesse T.C."/>
            <person name="Voolstra C.R."/>
        </authorList>
    </citation>
    <scope>NUCLEOTIDE SEQUENCE [LARGE SCALE GENOMIC DNA]</scope>
    <source>
        <strain evidence="3 4">CCMP2467</strain>
    </source>
</reference>
<evidence type="ECO:0000256" key="2">
    <source>
        <dbReference type="SAM" id="MobiDB-lite"/>
    </source>
</evidence>
<proteinExistence type="predicted"/>
<dbReference type="SUPFAM" id="SSF56349">
    <property type="entry name" value="DNA breaking-rejoining enzymes"/>
    <property type="match status" value="1"/>
</dbReference>
<gene>
    <name evidence="3" type="ORF">AK812_SmicGene45212</name>
</gene>
<feature type="region of interest" description="Disordered" evidence="2">
    <location>
        <begin position="519"/>
        <end position="538"/>
    </location>
</feature>
<dbReference type="GO" id="GO:0003677">
    <property type="term" value="F:DNA binding"/>
    <property type="evidence" value="ECO:0007669"/>
    <property type="project" value="InterPro"/>
</dbReference>
<dbReference type="EMBL" id="LSRX01002842">
    <property type="protein sequence ID" value="OLP75063.1"/>
    <property type="molecule type" value="Genomic_DNA"/>
</dbReference>
<evidence type="ECO:0000313" key="4">
    <source>
        <dbReference type="Proteomes" id="UP000186817"/>
    </source>
</evidence>
<dbReference type="InterPro" id="IPR013762">
    <property type="entry name" value="Integrase-like_cat_sf"/>
</dbReference>
<dbReference type="Proteomes" id="UP000186817">
    <property type="component" value="Unassembled WGS sequence"/>
</dbReference>
<accession>A0A1Q9BWI0</accession>
<dbReference type="GO" id="GO:0015074">
    <property type="term" value="P:DNA integration"/>
    <property type="evidence" value="ECO:0007669"/>
    <property type="project" value="InterPro"/>
</dbReference>
<keyword evidence="1" id="KW-0233">DNA recombination</keyword>
<organism evidence="3 4">
    <name type="scientific">Symbiodinium microadriaticum</name>
    <name type="common">Dinoflagellate</name>
    <name type="synonym">Zooxanthella microadriatica</name>
    <dbReference type="NCBI Taxonomy" id="2951"/>
    <lineage>
        <taxon>Eukaryota</taxon>
        <taxon>Sar</taxon>
        <taxon>Alveolata</taxon>
        <taxon>Dinophyceae</taxon>
        <taxon>Suessiales</taxon>
        <taxon>Symbiodiniaceae</taxon>
        <taxon>Symbiodinium</taxon>
    </lineage>
</organism>
<dbReference type="Gene3D" id="1.10.443.10">
    <property type="entry name" value="Intergrase catalytic core"/>
    <property type="match status" value="1"/>
</dbReference>
<keyword evidence="4" id="KW-1185">Reference proteome</keyword>
<dbReference type="InterPro" id="IPR011010">
    <property type="entry name" value="DNA_brk_join_enz"/>
</dbReference>
<comment type="caution">
    <text evidence="3">The sequence shown here is derived from an EMBL/GenBank/DDBJ whole genome shotgun (WGS) entry which is preliminary data.</text>
</comment>
<sequence>MSSGAVPSATGDATDEDIRELTVQDPVVVFLAGAQVLPRGPLPILLLQGVDPEWRAVVYVVRARAGGFGIVAPLLESVQAALDQIVDDDGEAAVLLARRSVATETVRRRATGSVDVFLADVPWSGLPYFRRSGGLPLTQGSVQTIEADSIAVRPSRDAAETAFGEWVAEAGLDETMQEYLTAEEEEAGPLAAEPEAVGGIGDPAAQLAALQERLEALQRQVDDVPRPAPEPPMVDRAPGPGRARALFAAEPGPLSAQDWQTLRQLAGGAPPRIGGPERAVQQEREDTGNILTEADLGAAVADDELQALALGNQDPLQKILAAQTLLLKRVLPRPVDALSAALQGVGSEQGSSSSGVRGHTAREAYLRQLEDHRAVASAILENAAAELGISATNAHPGLLREFLDKKVALSEHRTLGYLATFMAHGWQAARESGNVELEAWMGRGVMAIEQMILDNGRLQIGWLLTGCPEPVFPPNAQLKRQGSMRPFAKLAKASWAAACLAYVKDLDYLEGRLRAAREKGSTSASEIPPGEPQEACEPRGWVSETLEPQFCAEGAGSGLQLPPSPDKIPSRTARLGDKVPDFSDLSLAPGSVHVFDSWVQGFLRICSRTPICLGAYVRLSLQPSPCTAYEPTEFGDDIWPVPPPAWRCWSGPCKLGPRRRRKQRTLSSAYALVQRVVCCLNWLTLGYPKVPPPQARVGAPCTAEQSSVIDLLLRHALHFVSQGSLSSSELGRSAGKFDQLAKFVRELPELPDVDMDPILHDVYRSAARAGQRLRDTTVFEQANAAYKAVKLVQHPVKCQRDQLQGTLLGASFDGDKGIVSAPSDRILVLMLCTGEIARRGSCTPQLLQTLLGCWIHVLLFRRPAFCVLNNAFADAALQPSTRVIKLSRLTRNELFCIACLGPVLQTDLRASWCPKIFVMDASPTGAALCSCDAPPPVVQELWRFTEQRGLSDRLREDVRKVSCDQTCNFEARPGHDDPEWINDLAESLQFTEDLRYRFRRPGHINVLEARMFKTFQKFCARRHPSSRTLSLLDSRVTIGAVAKGRSSSRALSRVLQGTLGYTLGGGLYNGSLHVYSAANRADGPSRNRPAEAPTREVPLWYTELCAGRTWRFDVMCAASRAPKLAARWLRLLLLLGGDIERNPGPSRTRPLVPRGPLDLRSGFTAVTADRMKKCFEAFKTWVASELPVPFDRLCLDPASLALALRGYGLYLFSAGHPRYLLVYAITATQDAFPAYKAHMTPAWQIDRKWQHVEPGECRPVISVPILQAMCAVGLTWGWPRFVGVLLIGFAAMLHPTEFIELTRGDLLLPEDMMSSDRVAYVGIRNPKTARFARRQHSRLDDASVLSYVESVFGPLAFDARLYPGSKHTFKSQWNAILKRLDIPCTQSDRGITPGVLRGSGATHLYLETEDLCRVAWRGRWSRQKTLEFYLQEVASHMILQRLPPASRAKISCLSRLSSKLVALYASGTGI</sequence>
<evidence type="ECO:0000313" key="3">
    <source>
        <dbReference type="EMBL" id="OLP75063.1"/>
    </source>
</evidence>
<protein>
    <submittedName>
        <fullName evidence="3">Uncharacterized protein</fullName>
    </submittedName>
</protein>